<dbReference type="SFLD" id="SFLDS00001">
    <property type="entry name" value="Enolase"/>
    <property type="match status" value="1"/>
</dbReference>
<evidence type="ECO:0000256" key="5">
    <source>
        <dbReference type="PIRSR" id="PIRSR634603-1"/>
    </source>
</evidence>
<dbReference type="InterPro" id="IPR013342">
    <property type="entry name" value="Mandelate_racemase_C"/>
</dbReference>
<keyword evidence="11" id="KW-1185">Reference proteome</keyword>
<feature type="active site" description="Proton acceptor; specific for (R)-substrate epimerization" evidence="5">
    <location>
        <position position="161"/>
    </location>
</feature>
<feature type="binding site" evidence="6">
    <location>
        <position position="294"/>
    </location>
    <ligand>
        <name>substrate</name>
    </ligand>
</feature>
<dbReference type="PANTHER" id="PTHR48073:SF2">
    <property type="entry name" value="O-SUCCINYLBENZOATE SYNTHASE"/>
    <property type="match status" value="1"/>
</dbReference>
<feature type="binding site" evidence="6">
    <location>
        <position position="296"/>
    </location>
    <ligand>
        <name>substrate</name>
    </ligand>
</feature>
<dbReference type="Pfam" id="PF13378">
    <property type="entry name" value="MR_MLE_C"/>
    <property type="match status" value="1"/>
</dbReference>
<dbReference type="InterPro" id="IPR029065">
    <property type="entry name" value="Enolase_C-like"/>
</dbReference>
<feature type="binding site" evidence="7">
    <location>
        <position position="217"/>
    </location>
    <ligand>
        <name>Mg(2+)</name>
        <dbReference type="ChEBI" id="CHEBI:18420"/>
    </ligand>
</feature>
<dbReference type="GO" id="GO:0046872">
    <property type="term" value="F:metal ion binding"/>
    <property type="evidence" value="ECO:0007669"/>
    <property type="project" value="UniProtKB-KW"/>
</dbReference>
<gene>
    <name evidence="10" type="ORF">IMZ28_05770</name>
</gene>
<protein>
    <recommendedName>
        <fullName evidence="8">Dipeptide epimerase</fullName>
        <ecNumber evidence="8">5.1.1.-</ecNumber>
    </recommendedName>
</protein>
<feature type="binding site" evidence="6">
    <location>
        <position position="24"/>
    </location>
    <ligand>
        <name>substrate</name>
    </ligand>
</feature>
<feature type="binding site" evidence="6">
    <location>
        <position position="322"/>
    </location>
    <ligand>
        <name>substrate</name>
    </ligand>
</feature>
<evidence type="ECO:0000256" key="3">
    <source>
        <dbReference type="ARBA" id="ARBA00022842"/>
    </source>
</evidence>
<dbReference type="Gene3D" id="3.30.390.10">
    <property type="entry name" value="Enolase-like, N-terminal domain"/>
    <property type="match status" value="1"/>
</dbReference>
<reference evidence="10 11" key="1">
    <citation type="submission" date="2020-10" db="EMBL/GenBank/DDBJ databases">
        <title>The genome of sulfurovum sp.</title>
        <authorList>
            <person name="Xie S."/>
            <person name="Shao Z."/>
            <person name="Jiang L."/>
        </authorList>
    </citation>
    <scope>NUCLEOTIDE SEQUENCE [LARGE SCALE GENOMIC DNA]</scope>
    <source>
        <strain evidence="10 11">ST-419</strain>
    </source>
</reference>
<comment type="cofactor">
    <cofactor evidence="7 8">
        <name>Mg(2+)</name>
        <dbReference type="ChEBI" id="CHEBI:18420"/>
    </cofactor>
    <text evidence="7 8">Binds 1 Mg(2+) ion per subunit.</text>
</comment>
<comment type="similarity">
    <text evidence="1 8">Belongs to the mandelate racemase/muconate lactonizing enzyme family.</text>
</comment>
<dbReference type="GO" id="GO:0006518">
    <property type="term" value="P:peptide metabolic process"/>
    <property type="evidence" value="ECO:0007669"/>
    <property type="project" value="UniProtKB-ARBA"/>
</dbReference>
<sequence length="355" mass="38163">MKIASIRTILFKAPLETPFVTALRRVDSLEDLVVIIEGDDGSIGYGEGAPTPQITGETIGSMQAAIDFISPQLIGKEIDDFSSLISLVHTTIVGNTTAKSALEIALYDLKAKAQKLPLYKMLGGTRRSFRTDITISMGETGKMVSESLSAVSLGYDTLKIKIGDNPQKDAERIKAIHKVLEGKVSLRLDANQGWSAQESVALLESLEKEEIMAEFIEQPVAADDIEGLKYIKERVQTPLLADESVFSLKDARRLLEMEAVDYINIKLAKTGGISQALALADLCASYQVKCMVGCMLEGPISVAAGVHLASSRADTVTMLDLDAVALLASHSLKTDTLFNESEIVLSDTAGIGISL</sequence>
<dbReference type="EC" id="5.1.1.-" evidence="8"/>
<keyword evidence="3 7" id="KW-0460">Magnesium</keyword>
<dbReference type="CDD" id="cd03319">
    <property type="entry name" value="L-Ala-DL-Glu_epimerase"/>
    <property type="match status" value="1"/>
</dbReference>
<feature type="binding site" evidence="6">
    <location>
        <position position="159"/>
    </location>
    <ligand>
        <name>substrate</name>
    </ligand>
</feature>
<dbReference type="SUPFAM" id="SSF51604">
    <property type="entry name" value="Enolase C-terminal domain-like"/>
    <property type="match status" value="1"/>
</dbReference>
<evidence type="ECO:0000259" key="9">
    <source>
        <dbReference type="SMART" id="SM00922"/>
    </source>
</evidence>
<dbReference type="SMART" id="SM00922">
    <property type="entry name" value="MR_MLE"/>
    <property type="match status" value="1"/>
</dbReference>
<dbReference type="GO" id="GO:0016855">
    <property type="term" value="F:racemase and epimerase activity, acting on amino acids and derivatives"/>
    <property type="evidence" value="ECO:0007669"/>
    <property type="project" value="UniProtKB-UniRule"/>
</dbReference>
<feature type="binding site" evidence="6">
    <location>
        <position position="320"/>
    </location>
    <ligand>
        <name>substrate</name>
    </ligand>
</feature>
<organism evidence="10 11">
    <name type="scientific">Sulfurovum indicum</name>
    <dbReference type="NCBI Taxonomy" id="2779528"/>
    <lineage>
        <taxon>Bacteria</taxon>
        <taxon>Pseudomonadati</taxon>
        <taxon>Campylobacterota</taxon>
        <taxon>Epsilonproteobacteria</taxon>
        <taxon>Campylobacterales</taxon>
        <taxon>Sulfurovaceae</taxon>
        <taxon>Sulfurovum</taxon>
    </lineage>
</organism>
<feature type="binding site" evidence="7">
    <location>
        <position position="242"/>
    </location>
    <ligand>
        <name>Mg(2+)</name>
        <dbReference type="ChEBI" id="CHEBI:18420"/>
    </ligand>
</feature>
<dbReference type="Pfam" id="PF02746">
    <property type="entry name" value="MR_MLE_N"/>
    <property type="match status" value="1"/>
</dbReference>
<evidence type="ECO:0000256" key="6">
    <source>
        <dbReference type="PIRSR" id="PIRSR634603-2"/>
    </source>
</evidence>
<keyword evidence="2 7" id="KW-0479">Metal-binding</keyword>
<dbReference type="AlphaFoldDB" id="A0A7M1S0C5"/>
<keyword evidence="4 8" id="KW-0413">Isomerase</keyword>
<dbReference type="InterPro" id="IPR034603">
    <property type="entry name" value="Dipeptide_epimerase"/>
</dbReference>
<dbReference type="EMBL" id="CP063164">
    <property type="protein sequence ID" value="QOR60975.1"/>
    <property type="molecule type" value="Genomic_DNA"/>
</dbReference>
<proteinExistence type="inferred from homology"/>
<dbReference type="InterPro" id="IPR036849">
    <property type="entry name" value="Enolase-like_C_sf"/>
</dbReference>
<dbReference type="SFLD" id="SFLDF00009">
    <property type="entry name" value="o-succinylbenzoate_synthase"/>
    <property type="match status" value="1"/>
</dbReference>
<dbReference type="KEGG" id="sinu:IMZ28_05770"/>
<feature type="domain" description="Mandelate racemase/muconate lactonizing enzyme C-terminal" evidence="9">
    <location>
        <begin position="140"/>
        <end position="238"/>
    </location>
</feature>
<dbReference type="PANTHER" id="PTHR48073">
    <property type="entry name" value="O-SUCCINYLBENZOATE SYNTHASE-RELATED"/>
    <property type="match status" value="1"/>
</dbReference>
<dbReference type="FunFam" id="3.30.390.10:FF:000009">
    <property type="entry name" value="Hydrophobic dipeptide epimerase"/>
    <property type="match status" value="1"/>
</dbReference>
<evidence type="ECO:0000313" key="10">
    <source>
        <dbReference type="EMBL" id="QOR60975.1"/>
    </source>
</evidence>
<dbReference type="InterPro" id="IPR029017">
    <property type="entry name" value="Enolase-like_N"/>
</dbReference>
<evidence type="ECO:0000256" key="7">
    <source>
        <dbReference type="PIRSR" id="PIRSR634603-3"/>
    </source>
</evidence>
<dbReference type="RefSeq" id="WP_197547646.1">
    <property type="nucleotide sequence ID" value="NZ_CP063164.1"/>
</dbReference>
<dbReference type="Proteomes" id="UP000595074">
    <property type="component" value="Chromosome"/>
</dbReference>
<evidence type="ECO:0000256" key="8">
    <source>
        <dbReference type="RuleBase" id="RU366006"/>
    </source>
</evidence>
<evidence type="ECO:0000313" key="11">
    <source>
        <dbReference type="Proteomes" id="UP000595074"/>
    </source>
</evidence>
<evidence type="ECO:0000256" key="2">
    <source>
        <dbReference type="ARBA" id="ARBA00022723"/>
    </source>
</evidence>
<accession>A0A7M1S0C5</accession>
<dbReference type="SUPFAM" id="SSF54826">
    <property type="entry name" value="Enolase N-terminal domain-like"/>
    <property type="match status" value="1"/>
</dbReference>
<dbReference type="SFLD" id="SFLDG00180">
    <property type="entry name" value="muconate_cycloisomerase"/>
    <property type="match status" value="1"/>
</dbReference>
<feature type="binding site" evidence="6">
    <location>
        <position position="134"/>
    </location>
    <ligand>
        <name>substrate</name>
    </ligand>
</feature>
<evidence type="ECO:0000256" key="1">
    <source>
        <dbReference type="ARBA" id="ARBA00008031"/>
    </source>
</evidence>
<feature type="binding site" evidence="7">
    <location>
        <position position="189"/>
    </location>
    <ligand>
        <name>Mg(2+)</name>
        <dbReference type="ChEBI" id="CHEBI:18420"/>
    </ligand>
</feature>
<dbReference type="InterPro" id="IPR013341">
    <property type="entry name" value="Mandelate_racemase_N_dom"/>
</dbReference>
<evidence type="ECO:0000256" key="4">
    <source>
        <dbReference type="ARBA" id="ARBA00023235"/>
    </source>
</evidence>
<dbReference type="Gene3D" id="3.20.20.120">
    <property type="entry name" value="Enolase-like C-terminal domain"/>
    <property type="match status" value="1"/>
</dbReference>
<name>A0A7M1S0C5_9BACT</name>
<feature type="active site" description="Proton acceptor; specific for (S)-substrate epimerization" evidence="5">
    <location>
        <position position="266"/>
    </location>
</feature>